<organism evidence="1 2">
    <name type="scientific">Castilleja foliolosa</name>
    <dbReference type="NCBI Taxonomy" id="1961234"/>
    <lineage>
        <taxon>Eukaryota</taxon>
        <taxon>Viridiplantae</taxon>
        <taxon>Streptophyta</taxon>
        <taxon>Embryophyta</taxon>
        <taxon>Tracheophyta</taxon>
        <taxon>Spermatophyta</taxon>
        <taxon>Magnoliopsida</taxon>
        <taxon>eudicotyledons</taxon>
        <taxon>Gunneridae</taxon>
        <taxon>Pentapetalae</taxon>
        <taxon>asterids</taxon>
        <taxon>lamiids</taxon>
        <taxon>Lamiales</taxon>
        <taxon>Orobanchaceae</taxon>
        <taxon>Pedicularideae</taxon>
        <taxon>Castillejinae</taxon>
        <taxon>Castilleja</taxon>
    </lineage>
</organism>
<dbReference type="AlphaFoldDB" id="A0ABD3DWF1"/>
<gene>
    <name evidence="1" type="ORF">CASFOL_009548</name>
</gene>
<comment type="caution">
    <text evidence="1">The sequence shown here is derived from an EMBL/GenBank/DDBJ whole genome shotgun (WGS) entry which is preliminary data.</text>
</comment>
<accession>A0ABD3DWF1</accession>
<proteinExistence type="predicted"/>
<keyword evidence="2" id="KW-1185">Reference proteome</keyword>
<evidence type="ECO:0000313" key="2">
    <source>
        <dbReference type="Proteomes" id="UP001632038"/>
    </source>
</evidence>
<reference evidence="2" key="1">
    <citation type="journal article" date="2024" name="IScience">
        <title>Strigolactones Initiate the Formation of Haustorium-like Structures in Castilleja.</title>
        <authorList>
            <person name="Buerger M."/>
            <person name="Peterson D."/>
            <person name="Chory J."/>
        </authorList>
    </citation>
    <scope>NUCLEOTIDE SEQUENCE [LARGE SCALE GENOMIC DNA]</scope>
</reference>
<dbReference type="EMBL" id="JAVIJP010000012">
    <property type="protein sequence ID" value="KAL3646581.1"/>
    <property type="molecule type" value="Genomic_DNA"/>
</dbReference>
<protein>
    <submittedName>
        <fullName evidence="1">Uncharacterized protein</fullName>
    </submittedName>
</protein>
<sequence length="55" mass="6386">MQVSERKAFLEKRGGKHHIRPNQVLITRTEQSRMQALIASQQQEIQALRDQISNS</sequence>
<evidence type="ECO:0000313" key="1">
    <source>
        <dbReference type="EMBL" id="KAL3646581.1"/>
    </source>
</evidence>
<name>A0ABD3DWF1_9LAMI</name>
<dbReference type="Proteomes" id="UP001632038">
    <property type="component" value="Unassembled WGS sequence"/>
</dbReference>